<dbReference type="PROSITE" id="PS50106">
    <property type="entry name" value="PDZ"/>
    <property type="match status" value="1"/>
</dbReference>
<dbReference type="GO" id="GO:0008233">
    <property type="term" value="F:peptidase activity"/>
    <property type="evidence" value="ECO:0007669"/>
    <property type="project" value="UniProtKB-KW"/>
</dbReference>
<keyword evidence="2" id="KW-0378">Hydrolase</keyword>
<evidence type="ECO:0000313" key="2">
    <source>
        <dbReference type="EMBL" id="RKR06984.1"/>
    </source>
</evidence>
<evidence type="ECO:0000313" key="3">
    <source>
        <dbReference type="Proteomes" id="UP000269412"/>
    </source>
</evidence>
<dbReference type="InterPro" id="IPR001478">
    <property type="entry name" value="PDZ"/>
</dbReference>
<feature type="domain" description="PDZ" evidence="1">
    <location>
        <begin position="362"/>
        <end position="406"/>
    </location>
</feature>
<dbReference type="Pfam" id="PF17820">
    <property type="entry name" value="PDZ_6"/>
    <property type="match status" value="1"/>
</dbReference>
<dbReference type="AlphaFoldDB" id="A0A495DSG7"/>
<dbReference type="InterPro" id="IPR041489">
    <property type="entry name" value="PDZ_6"/>
</dbReference>
<dbReference type="Pfam" id="PF13650">
    <property type="entry name" value="Asp_protease_2"/>
    <property type="match status" value="2"/>
</dbReference>
<dbReference type="SUPFAM" id="SSF50156">
    <property type="entry name" value="PDZ domain-like"/>
    <property type="match status" value="1"/>
</dbReference>
<organism evidence="2 3">
    <name type="scientific">Maribacter vaceletii</name>
    <dbReference type="NCBI Taxonomy" id="1206816"/>
    <lineage>
        <taxon>Bacteria</taxon>
        <taxon>Pseudomonadati</taxon>
        <taxon>Bacteroidota</taxon>
        <taxon>Flavobacteriia</taxon>
        <taxon>Flavobacteriales</taxon>
        <taxon>Flavobacteriaceae</taxon>
        <taxon>Maribacter</taxon>
    </lineage>
</organism>
<dbReference type="SMART" id="SM00228">
    <property type="entry name" value="PDZ"/>
    <property type="match status" value="1"/>
</dbReference>
<evidence type="ECO:0000259" key="1">
    <source>
        <dbReference type="PROSITE" id="PS50106"/>
    </source>
</evidence>
<gene>
    <name evidence="2" type="ORF">CLV91_3214</name>
</gene>
<protein>
    <submittedName>
        <fullName evidence="2">Aspartyl protease</fullName>
    </submittedName>
</protein>
<dbReference type="Gene3D" id="2.40.70.10">
    <property type="entry name" value="Acid Proteases"/>
    <property type="match status" value="2"/>
</dbReference>
<comment type="caution">
    <text evidence="2">The sequence shown here is derived from an EMBL/GenBank/DDBJ whole genome shotgun (WGS) entry which is preliminary data.</text>
</comment>
<dbReference type="InterPro" id="IPR021109">
    <property type="entry name" value="Peptidase_aspartic_dom_sf"/>
</dbReference>
<dbReference type="EMBL" id="RBIQ01000013">
    <property type="protein sequence ID" value="RKR06984.1"/>
    <property type="molecule type" value="Genomic_DNA"/>
</dbReference>
<name>A0A495DSG7_9FLAO</name>
<sequence>MLLIAFFFSKGLSQTFSLPASKKSQKVKFQLINNLIIMPIEVNGTELSFILDSGVQKPILFNLSDRDSIQINNVSEISIRGLGKGEPIKGLSSIGNTFRLGDIKNRNQHLYVVLDKDLNLSPSIGIPIHGIIGYDLFRDFIVDINYSKKVIRFYSPENYTYKERRKSETLPLNIIRKKAYVGASIYLNGKENLPVKMLVDTGSSDAIWLFEDEDIDVPQDNYEDFLGKGLGGNIFGRRTKINSITLGTFSVKDAKAAFPDMETFNSIKRLGNRNGSVGGEILKRFNIVFDYRNKKMTIRKNGNFKTSFQYNLSGIDLQHDGVRYVSERIANTNGLVKKNDKSFGNVQILLENTTRLSLVPEIVVSGIRMGSPAEAAGLQQGDVILAVNGKSIHKYKIQEVLQMLNDKEGKRIKVLIERYNQDVLFSFVLKNLFK</sequence>
<accession>A0A495DSG7</accession>
<dbReference type="GO" id="GO:0006508">
    <property type="term" value="P:proteolysis"/>
    <property type="evidence" value="ECO:0007669"/>
    <property type="project" value="UniProtKB-KW"/>
</dbReference>
<reference evidence="2 3" key="1">
    <citation type="submission" date="2018-10" db="EMBL/GenBank/DDBJ databases">
        <title>Genomic Encyclopedia of Archaeal and Bacterial Type Strains, Phase II (KMG-II): from individual species to whole genera.</title>
        <authorList>
            <person name="Goeker M."/>
        </authorList>
    </citation>
    <scope>NUCLEOTIDE SEQUENCE [LARGE SCALE GENOMIC DNA]</scope>
    <source>
        <strain evidence="2 3">DSM 25230</strain>
    </source>
</reference>
<proteinExistence type="predicted"/>
<keyword evidence="2" id="KW-0645">Protease</keyword>
<dbReference type="Proteomes" id="UP000269412">
    <property type="component" value="Unassembled WGS sequence"/>
</dbReference>
<dbReference type="Gene3D" id="2.30.42.10">
    <property type="match status" value="1"/>
</dbReference>
<dbReference type="InterPro" id="IPR036034">
    <property type="entry name" value="PDZ_sf"/>
</dbReference>
<keyword evidence="3" id="KW-1185">Reference proteome</keyword>